<gene>
    <name evidence="11" type="ORF">FHR37_003488</name>
    <name evidence="12" type="ORF">SAMN05421678_101494</name>
</gene>
<dbReference type="SUPFAM" id="SSF53686">
    <property type="entry name" value="Tryptophan synthase beta subunit-like PLP-dependent enzymes"/>
    <property type="match status" value="1"/>
</dbReference>
<dbReference type="InterPro" id="IPR036052">
    <property type="entry name" value="TrpB-like_PALP_sf"/>
</dbReference>
<keyword evidence="6 11" id="KW-0456">Lyase</keyword>
<reference evidence="12 13" key="1">
    <citation type="submission" date="2016-10" db="EMBL/GenBank/DDBJ databases">
        <authorList>
            <person name="de Groot N.N."/>
        </authorList>
    </citation>
    <scope>NUCLEOTIDE SEQUENCE [LARGE SCALE GENOMIC DNA]</scope>
    <source>
        <strain evidence="12 13">CPCC 202808</strain>
    </source>
</reference>
<dbReference type="EMBL" id="FOOI01000001">
    <property type="protein sequence ID" value="SFF69804.1"/>
    <property type="molecule type" value="Genomic_DNA"/>
</dbReference>
<dbReference type="GO" id="GO:0009097">
    <property type="term" value="P:isoleucine biosynthetic process"/>
    <property type="evidence" value="ECO:0007669"/>
    <property type="project" value="TreeGrafter"/>
</dbReference>
<sequence>MGMSAERANPNDDTVNGTDDDVDDDVDDDTVNGVADDGRGADAFRLPGERELTAAAERLRGQVRRTPVLEIGGAQLGVRARVLVKLELLQHTGSFKARGALNTLLVRPHADDGVVAASGGNHGAAVAWAAARVGAPARIFVPATSPPVKAERVRSYGAEVVVVDGYYPEAFAAAERWSAGRSVVRVHAYDAPEVAAGQGTLGLEAAEQVPDVSTVLVSCGGGGLYAGTALALAGRAVVVPVEPERCPSLSAAVAAGGPVPVEVGGVAADSMGAGMVGRHGYAVAARTHTSPLLVSDEAIAAARAFLWERCRVLAEPGGATALAALTSGVFTPAAGQTVVVVVSGGNTTDVPT</sequence>
<evidence type="ECO:0000313" key="11">
    <source>
        <dbReference type="EMBL" id="NYH84637.1"/>
    </source>
</evidence>
<dbReference type="GO" id="GO:0004794">
    <property type="term" value="F:threonine deaminase activity"/>
    <property type="evidence" value="ECO:0007669"/>
    <property type="project" value="UniProtKB-EC"/>
</dbReference>
<dbReference type="PANTHER" id="PTHR48078:SF6">
    <property type="entry name" value="L-THREONINE DEHYDRATASE CATABOLIC TDCB"/>
    <property type="match status" value="1"/>
</dbReference>
<comment type="similarity">
    <text evidence="3">Belongs to the serine/threonine dehydratase family.</text>
</comment>
<accession>A0A1I2KS08</accession>
<keyword evidence="5" id="KW-0663">Pyridoxal phosphate</keyword>
<dbReference type="PROSITE" id="PS00165">
    <property type="entry name" value="DEHYDRATASE_SER_THR"/>
    <property type="match status" value="1"/>
</dbReference>
<dbReference type="InterPro" id="IPR000634">
    <property type="entry name" value="Ser/Thr_deHydtase_PyrdxlP-BS"/>
</dbReference>
<dbReference type="EMBL" id="JACBZA010000001">
    <property type="protein sequence ID" value="NYH84637.1"/>
    <property type="molecule type" value="Genomic_DNA"/>
</dbReference>
<comment type="catalytic activity">
    <reaction evidence="1">
        <text>L-threonine = 2-oxobutanoate + NH4(+)</text>
        <dbReference type="Rhea" id="RHEA:22108"/>
        <dbReference type="ChEBI" id="CHEBI:16763"/>
        <dbReference type="ChEBI" id="CHEBI:28938"/>
        <dbReference type="ChEBI" id="CHEBI:57926"/>
        <dbReference type="EC" id="4.3.1.19"/>
    </reaction>
</comment>
<evidence type="ECO:0000256" key="2">
    <source>
        <dbReference type="ARBA" id="ARBA00001933"/>
    </source>
</evidence>
<evidence type="ECO:0000256" key="1">
    <source>
        <dbReference type="ARBA" id="ARBA00001274"/>
    </source>
</evidence>
<evidence type="ECO:0000313" key="13">
    <source>
        <dbReference type="Proteomes" id="UP000199052"/>
    </source>
</evidence>
<proteinExistence type="inferred from homology"/>
<keyword evidence="14" id="KW-1185">Reference proteome</keyword>
<organism evidence="12 13">
    <name type="scientific">Actinopolymorpha cephalotaxi</name>
    <dbReference type="NCBI Taxonomy" id="504797"/>
    <lineage>
        <taxon>Bacteria</taxon>
        <taxon>Bacillati</taxon>
        <taxon>Actinomycetota</taxon>
        <taxon>Actinomycetes</taxon>
        <taxon>Propionibacteriales</taxon>
        <taxon>Actinopolymorphaceae</taxon>
        <taxon>Actinopolymorpha</taxon>
    </lineage>
</organism>
<dbReference type="InterPro" id="IPR050147">
    <property type="entry name" value="Ser/Thr_Dehydratase"/>
</dbReference>
<name>A0A1I2KS08_9ACTN</name>
<reference evidence="11 14" key="2">
    <citation type="submission" date="2020-07" db="EMBL/GenBank/DDBJ databases">
        <title>Sequencing the genomes of 1000 actinobacteria strains.</title>
        <authorList>
            <person name="Klenk H.-P."/>
        </authorList>
    </citation>
    <scope>NUCLEOTIDE SEQUENCE [LARGE SCALE GENOMIC DNA]</scope>
    <source>
        <strain evidence="11 14">DSM 45117</strain>
    </source>
</reference>
<feature type="region of interest" description="Disordered" evidence="9">
    <location>
        <begin position="1"/>
        <end position="42"/>
    </location>
</feature>
<dbReference type="GO" id="GO:0003941">
    <property type="term" value="F:L-serine ammonia-lyase activity"/>
    <property type="evidence" value="ECO:0007669"/>
    <property type="project" value="TreeGrafter"/>
</dbReference>
<evidence type="ECO:0000256" key="4">
    <source>
        <dbReference type="ARBA" id="ARBA00012096"/>
    </source>
</evidence>
<evidence type="ECO:0000256" key="5">
    <source>
        <dbReference type="ARBA" id="ARBA00022898"/>
    </source>
</evidence>
<evidence type="ECO:0000259" key="10">
    <source>
        <dbReference type="Pfam" id="PF00291"/>
    </source>
</evidence>
<dbReference type="EC" id="4.3.1.19" evidence="4"/>
<dbReference type="NCBIfam" id="NF006094">
    <property type="entry name" value="PRK08246.1"/>
    <property type="match status" value="1"/>
</dbReference>
<dbReference type="Pfam" id="PF00291">
    <property type="entry name" value="PALP"/>
    <property type="match status" value="1"/>
</dbReference>
<evidence type="ECO:0000256" key="8">
    <source>
        <dbReference type="ARBA" id="ARBA00031427"/>
    </source>
</evidence>
<dbReference type="GO" id="GO:0030170">
    <property type="term" value="F:pyridoxal phosphate binding"/>
    <property type="evidence" value="ECO:0007669"/>
    <property type="project" value="InterPro"/>
</dbReference>
<dbReference type="InterPro" id="IPR001926">
    <property type="entry name" value="TrpB-like_PALP"/>
</dbReference>
<dbReference type="STRING" id="504797.SAMN05421678_101494"/>
<feature type="domain" description="Tryptophan synthase beta chain-like PALP" evidence="10">
    <location>
        <begin position="61"/>
        <end position="344"/>
    </location>
</feature>
<comment type="cofactor">
    <cofactor evidence="2">
        <name>pyridoxal 5'-phosphate</name>
        <dbReference type="ChEBI" id="CHEBI:597326"/>
    </cofactor>
</comment>
<dbReference type="Gene3D" id="3.40.50.1100">
    <property type="match status" value="2"/>
</dbReference>
<dbReference type="Proteomes" id="UP000199052">
    <property type="component" value="Unassembled WGS sequence"/>
</dbReference>
<dbReference type="GO" id="GO:0006565">
    <property type="term" value="P:L-serine catabolic process"/>
    <property type="evidence" value="ECO:0007669"/>
    <property type="project" value="TreeGrafter"/>
</dbReference>
<dbReference type="Proteomes" id="UP000533017">
    <property type="component" value="Unassembled WGS sequence"/>
</dbReference>
<evidence type="ECO:0000256" key="9">
    <source>
        <dbReference type="SAM" id="MobiDB-lite"/>
    </source>
</evidence>
<evidence type="ECO:0000313" key="14">
    <source>
        <dbReference type="Proteomes" id="UP000533017"/>
    </source>
</evidence>
<dbReference type="GO" id="GO:0006567">
    <property type="term" value="P:L-threonine catabolic process"/>
    <property type="evidence" value="ECO:0007669"/>
    <property type="project" value="TreeGrafter"/>
</dbReference>
<feature type="compositionally biased region" description="Acidic residues" evidence="9">
    <location>
        <begin position="18"/>
        <end position="30"/>
    </location>
</feature>
<comment type="function">
    <text evidence="7">Catalyzes the anaerobic formation of alpha-ketobutyrate and ammonia from threonine in a two-step reaction. The first step involved a dehydration of threonine and a production of enamine intermediates (aminocrotonate), which tautomerizes to its imine form (iminobutyrate). Both intermediates are unstable and short-lived. The second step is the nonenzymatic hydrolysis of the enamine/imine intermediates to form 2-ketobutyrate and free ammonia. In the low water environment of the cell, the second step is accelerated by RidA.</text>
</comment>
<evidence type="ECO:0000256" key="3">
    <source>
        <dbReference type="ARBA" id="ARBA00010869"/>
    </source>
</evidence>
<evidence type="ECO:0000313" key="12">
    <source>
        <dbReference type="EMBL" id="SFF69804.1"/>
    </source>
</evidence>
<dbReference type="PANTHER" id="PTHR48078">
    <property type="entry name" value="THREONINE DEHYDRATASE, MITOCHONDRIAL-RELATED"/>
    <property type="match status" value="1"/>
</dbReference>
<evidence type="ECO:0000256" key="6">
    <source>
        <dbReference type="ARBA" id="ARBA00023239"/>
    </source>
</evidence>
<dbReference type="FunFam" id="3.40.50.1100:FF:000005">
    <property type="entry name" value="Threonine dehydratase catabolic"/>
    <property type="match status" value="1"/>
</dbReference>
<dbReference type="AlphaFoldDB" id="A0A1I2KS08"/>
<evidence type="ECO:0000256" key="7">
    <source>
        <dbReference type="ARBA" id="ARBA00025527"/>
    </source>
</evidence>
<protein>
    <recommendedName>
        <fullName evidence="4">threonine ammonia-lyase</fullName>
        <ecNumber evidence="4">4.3.1.19</ecNumber>
    </recommendedName>
    <alternativeName>
        <fullName evidence="8">Threonine deaminase</fullName>
    </alternativeName>
</protein>